<evidence type="ECO:0000313" key="1">
    <source>
        <dbReference type="EMBL" id="RIB14416.1"/>
    </source>
</evidence>
<keyword evidence="2" id="KW-1185">Reference proteome</keyword>
<protein>
    <recommendedName>
        <fullName evidence="3">F-box domain-containing protein</fullName>
    </recommendedName>
</protein>
<dbReference type="OrthoDB" id="2365211at2759"/>
<accession>A0A397V531</accession>
<dbReference type="EMBL" id="QKWP01000833">
    <property type="protein sequence ID" value="RIB14416.1"/>
    <property type="molecule type" value="Genomic_DNA"/>
</dbReference>
<dbReference type="Proteomes" id="UP000266673">
    <property type="component" value="Unassembled WGS sequence"/>
</dbReference>
<sequence length="533" mass="62027">MVLNKTMALYLSPECLQYILTYLEDDNHTLHSCLLVNRFWCHNTVKILWSQPWRSYDITQASATSATKLIQTYVNCLSDKVVLLKNGINYQVSSTPQAYDYASFLRALDYDGMYWSISQWLDSCWLYRMLNYEEELKSDTESRLSLDDNGIENYCEYFDEAEEKERKTNLIAKELCNLFMSRCTTFHSLRLETKAIQSNFPFLPSCNDPHNYLSNLRQLICLAEYKSDLLIAISRVCKDLHRICAGFPLSVLWKSHYETDAQNLVTLTEAQSLVTLIEAQNRLQSVCLFGYKRFVSVIVDAFKRHADSLTSLELMYTDFRDNDDFSSLTTLSLCKNLKTLKIHNCFIPPNDELMPLASFSKLEEFDFCNEWNPLYPLPQREFWELMFHNTKNTLYKMSLWWLRTDPKDGYQIIEPISKQCLNINILHLPVLWIDEILDILKHCTQLKIFSFSGDDFDANESLIQMGKQIPITLRSLTIKDGHMGGWTFTEKSLECFLKNCNASLEIVDLTLCSCVTDRHYEILSQRGIITGLV</sequence>
<dbReference type="Gene3D" id="3.80.10.10">
    <property type="entry name" value="Ribonuclease Inhibitor"/>
    <property type="match status" value="1"/>
</dbReference>
<dbReference type="SUPFAM" id="SSF52047">
    <property type="entry name" value="RNI-like"/>
    <property type="match status" value="1"/>
</dbReference>
<name>A0A397V531_9GLOM</name>
<organism evidence="1 2">
    <name type="scientific">Gigaspora rosea</name>
    <dbReference type="NCBI Taxonomy" id="44941"/>
    <lineage>
        <taxon>Eukaryota</taxon>
        <taxon>Fungi</taxon>
        <taxon>Fungi incertae sedis</taxon>
        <taxon>Mucoromycota</taxon>
        <taxon>Glomeromycotina</taxon>
        <taxon>Glomeromycetes</taxon>
        <taxon>Diversisporales</taxon>
        <taxon>Gigasporaceae</taxon>
        <taxon>Gigaspora</taxon>
    </lineage>
</organism>
<evidence type="ECO:0008006" key="3">
    <source>
        <dbReference type="Google" id="ProtNLM"/>
    </source>
</evidence>
<proteinExistence type="predicted"/>
<evidence type="ECO:0000313" key="2">
    <source>
        <dbReference type="Proteomes" id="UP000266673"/>
    </source>
</evidence>
<dbReference type="InterPro" id="IPR032675">
    <property type="entry name" value="LRR_dom_sf"/>
</dbReference>
<gene>
    <name evidence="1" type="ORF">C2G38_1657645</name>
</gene>
<comment type="caution">
    <text evidence="1">The sequence shown here is derived from an EMBL/GenBank/DDBJ whole genome shotgun (WGS) entry which is preliminary data.</text>
</comment>
<dbReference type="STRING" id="44941.A0A397V531"/>
<dbReference type="AlphaFoldDB" id="A0A397V531"/>
<reference evidence="1 2" key="1">
    <citation type="submission" date="2018-06" db="EMBL/GenBank/DDBJ databases">
        <title>Comparative genomics reveals the genomic features of Rhizophagus irregularis, R. cerebriforme, R. diaphanum and Gigaspora rosea, and their symbiotic lifestyle signature.</title>
        <authorList>
            <person name="Morin E."/>
            <person name="San Clemente H."/>
            <person name="Chen E.C.H."/>
            <person name="De La Providencia I."/>
            <person name="Hainaut M."/>
            <person name="Kuo A."/>
            <person name="Kohler A."/>
            <person name="Murat C."/>
            <person name="Tang N."/>
            <person name="Roy S."/>
            <person name="Loubradou J."/>
            <person name="Henrissat B."/>
            <person name="Grigoriev I.V."/>
            <person name="Corradi N."/>
            <person name="Roux C."/>
            <person name="Martin F.M."/>
        </authorList>
    </citation>
    <scope>NUCLEOTIDE SEQUENCE [LARGE SCALE GENOMIC DNA]</scope>
    <source>
        <strain evidence="1 2">DAOM 194757</strain>
    </source>
</reference>